<feature type="domain" description="Histidine kinase" evidence="7">
    <location>
        <begin position="265"/>
        <end position="458"/>
    </location>
</feature>
<dbReference type="AlphaFoldDB" id="A0A316WG13"/>
<evidence type="ECO:0000313" key="9">
    <source>
        <dbReference type="Proteomes" id="UP000236182"/>
    </source>
</evidence>
<dbReference type="EC" id="2.7.13.3" evidence="2"/>
<comment type="catalytic activity">
    <reaction evidence="1">
        <text>ATP + protein L-histidine = ADP + protein N-phospho-L-histidine.</text>
        <dbReference type="EC" id="2.7.13.3"/>
    </reaction>
</comment>
<accession>A0A316WG13</accession>
<dbReference type="PANTHER" id="PTHR24421">
    <property type="entry name" value="NITRATE/NITRITE SENSOR PROTEIN NARX-RELATED"/>
    <property type="match status" value="1"/>
</dbReference>
<feature type="transmembrane region" description="Helical" evidence="6">
    <location>
        <begin position="163"/>
        <end position="184"/>
    </location>
</feature>
<dbReference type="GO" id="GO:0004673">
    <property type="term" value="F:protein histidine kinase activity"/>
    <property type="evidence" value="ECO:0007669"/>
    <property type="project" value="UniProtKB-EC"/>
</dbReference>
<proteinExistence type="predicted"/>
<dbReference type="InterPro" id="IPR005467">
    <property type="entry name" value="His_kinase_dom"/>
</dbReference>
<evidence type="ECO:0000256" key="5">
    <source>
        <dbReference type="ARBA" id="ARBA00023012"/>
    </source>
</evidence>
<keyword evidence="3" id="KW-0808">Transferase</keyword>
<feature type="transmembrane region" description="Helical" evidence="6">
    <location>
        <begin position="43"/>
        <end position="63"/>
    </location>
</feature>
<dbReference type="PANTHER" id="PTHR24421:SF10">
    <property type="entry name" value="NITRATE_NITRITE SENSOR PROTEIN NARQ"/>
    <property type="match status" value="1"/>
</dbReference>
<keyword evidence="4" id="KW-0418">Kinase</keyword>
<dbReference type="PROSITE" id="PS50109">
    <property type="entry name" value="HIS_KIN"/>
    <property type="match status" value="1"/>
</dbReference>
<dbReference type="InterPro" id="IPR036890">
    <property type="entry name" value="HATPase_C_sf"/>
</dbReference>
<dbReference type="Proteomes" id="UP000236182">
    <property type="component" value="Unassembled WGS sequence"/>
</dbReference>
<feature type="transmembrane region" description="Helical" evidence="6">
    <location>
        <begin position="196"/>
        <end position="217"/>
    </location>
</feature>
<feature type="transmembrane region" description="Helical" evidence="6">
    <location>
        <begin position="132"/>
        <end position="156"/>
    </location>
</feature>
<evidence type="ECO:0000256" key="6">
    <source>
        <dbReference type="SAM" id="Phobius"/>
    </source>
</evidence>
<dbReference type="GO" id="GO:0000160">
    <property type="term" value="P:phosphorelay signal transduction system"/>
    <property type="evidence" value="ECO:0007669"/>
    <property type="project" value="UniProtKB-KW"/>
</dbReference>
<keyword evidence="9" id="KW-1185">Reference proteome</keyword>
<keyword evidence="6" id="KW-0472">Membrane</keyword>
<gene>
    <name evidence="8" type="ORF">C1638_021055</name>
</gene>
<dbReference type="SMART" id="SM00387">
    <property type="entry name" value="HATPase_c"/>
    <property type="match status" value="1"/>
</dbReference>
<keyword evidence="6" id="KW-0812">Transmembrane</keyword>
<evidence type="ECO:0000313" key="8">
    <source>
        <dbReference type="EMBL" id="PWN60059.1"/>
    </source>
</evidence>
<dbReference type="EMBL" id="PPEI02000009">
    <property type="protein sequence ID" value="PWN60059.1"/>
    <property type="molecule type" value="Genomic_DNA"/>
</dbReference>
<name>A0A316WG13_9FLAO</name>
<keyword evidence="5" id="KW-0902">Two-component regulatory system</keyword>
<evidence type="ECO:0000256" key="3">
    <source>
        <dbReference type="ARBA" id="ARBA00022679"/>
    </source>
</evidence>
<dbReference type="Gene3D" id="3.30.565.10">
    <property type="entry name" value="Histidine kinase-like ATPase, C-terminal domain"/>
    <property type="match status" value="1"/>
</dbReference>
<evidence type="ECO:0000259" key="7">
    <source>
        <dbReference type="PROSITE" id="PS50109"/>
    </source>
</evidence>
<feature type="transmembrane region" description="Helical" evidence="6">
    <location>
        <begin position="12"/>
        <end position="31"/>
    </location>
</feature>
<feature type="transmembrane region" description="Helical" evidence="6">
    <location>
        <begin position="75"/>
        <end position="92"/>
    </location>
</feature>
<evidence type="ECO:0000256" key="1">
    <source>
        <dbReference type="ARBA" id="ARBA00000085"/>
    </source>
</evidence>
<comment type="caution">
    <text evidence="8">The sequence shown here is derived from an EMBL/GenBank/DDBJ whole genome shotgun (WGS) entry which is preliminary data.</text>
</comment>
<protein>
    <recommendedName>
        <fullName evidence="2">histidine kinase</fullName>
        <ecNumber evidence="2">2.7.13.3</ecNumber>
    </recommendedName>
</protein>
<reference evidence="8" key="1">
    <citation type="submission" date="2018-04" db="EMBL/GenBank/DDBJ databases">
        <title>Draft Genome Sequences of Chryseobacterium lactis NCTC11390T isolated from milk, Chryseobacterium oncorhynchi 701B-08T from rainbow trout, and Chryseobacterium viscerum 687B-08T from diseased fish.</title>
        <authorList>
            <person name="Jeong J.-J."/>
            <person name="Lee Y.J."/>
            <person name="Pathiraja D."/>
            <person name="Park B."/>
            <person name="Choi I.-G."/>
            <person name="Kim K.D."/>
        </authorList>
    </citation>
    <scope>NUCLEOTIDE SEQUENCE [LARGE SCALE GENOMIC DNA]</scope>
    <source>
        <strain evidence="8">701B-08</strain>
    </source>
</reference>
<evidence type="ECO:0000256" key="2">
    <source>
        <dbReference type="ARBA" id="ARBA00012438"/>
    </source>
</evidence>
<organism evidence="8 9">
    <name type="scientific">Chryseobacterium oncorhynchi</name>
    <dbReference type="NCBI Taxonomy" id="741074"/>
    <lineage>
        <taxon>Bacteria</taxon>
        <taxon>Pseudomonadati</taxon>
        <taxon>Bacteroidota</taxon>
        <taxon>Flavobacteriia</taxon>
        <taxon>Flavobacteriales</taxon>
        <taxon>Weeksellaceae</taxon>
        <taxon>Chryseobacterium group</taxon>
        <taxon>Chryseobacterium</taxon>
    </lineage>
</organism>
<dbReference type="SUPFAM" id="SSF55874">
    <property type="entry name" value="ATPase domain of HSP90 chaperone/DNA topoisomerase II/histidine kinase"/>
    <property type="match status" value="1"/>
</dbReference>
<keyword evidence="6" id="KW-1133">Transmembrane helix</keyword>
<dbReference type="Pfam" id="PF02518">
    <property type="entry name" value="HATPase_c"/>
    <property type="match status" value="1"/>
</dbReference>
<dbReference type="RefSeq" id="WP_109623904.1">
    <property type="nucleotide sequence ID" value="NZ_PPEI02000009.1"/>
</dbReference>
<dbReference type="InterPro" id="IPR050482">
    <property type="entry name" value="Sensor_HK_TwoCompSys"/>
</dbReference>
<evidence type="ECO:0000256" key="4">
    <source>
        <dbReference type="ARBA" id="ARBA00022777"/>
    </source>
</evidence>
<feature type="transmembrane region" description="Helical" evidence="6">
    <location>
        <begin position="104"/>
        <end position="126"/>
    </location>
</feature>
<sequence>MNDVRIDSVIPYITLGAVMAATSFFTFYYHYVKDEVLKRYRNFLWPTLGYILIKEFLLTPKYTHEPLFLYLLSELLYWGSLFLYIRFIYITIDFKKKIKTFRKLADIAQLLLIFAFLVYLTLQLFFPSYTNYFEYMIVPVSLYMLIVVILFILHLYRKRIVAYYNFFYVGSIFFLVFNTIGVYFDSPEKQLYGLTNFSILCTGWFLELIMFMVGLCIRAKNDWDDKLKIITQNATNEKKLLIAEIERQHAVQESRHTERLKISIDIHDGISNAITGLKFYISDKRLQSKNDNEKELLKDLEYEVNSIYIQVRDYIQKLYYGESSQGFDIVQLLDSIKEQYKTSSLNIKVDMDRSTINKYLTAFQLNELYFVLNESIGNAVKHSGADQIIVNISFDNEMCYFSIEDNGIGFNYKQKLNNNNTGGLGLSNVLDRMEKLHGHIQYHFSDGTKIFGSFPYFK</sequence>
<dbReference type="InterPro" id="IPR003594">
    <property type="entry name" value="HATPase_dom"/>
</dbReference>
<dbReference type="OrthoDB" id="9809670at2"/>